<dbReference type="FunCoup" id="B4J9D4">
    <property type="interactions" value="6"/>
</dbReference>
<dbReference type="InParanoid" id="B4J9D4"/>
<dbReference type="PhylomeDB" id="B4J9D4"/>
<dbReference type="GO" id="GO:0005813">
    <property type="term" value="C:centrosome"/>
    <property type="evidence" value="ECO:0007669"/>
    <property type="project" value="InterPro"/>
</dbReference>
<feature type="region of interest" description="Disordered" evidence="1">
    <location>
        <begin position="1502"/>
        <end position="1524"/>
    </location>
</feature>
<evidence type="ECO:0000313" key="4">
    <source>
        <dbReference type="Proteomes" id="UP000001070"/>
    </source>
</evidence>
<dbReference type="GO" id="GO:0007099">
    <property type="term" value="P:centriole replication"/>
    <property type="evidence" value="ECO:0007669"/>
    <property type="project" value="TreeGrafter"/>
</dbReference>
<evidence type="ECO:0000256" key="1">
    <source>
        <dbReference type="SAM" id="MobiDB-lite"/>
    </source>
</evidence>
<dbReference type="GO" id="GO:0005814">
    <property type="term" value="C:centriole"/>
    <property type="evidence" value="ECO:0007669"/>
    <property type="project" value="TreeGrafter"/>
</dbReference>
<dbReference type="InterPro" id="IPR030791">
    <property type="entry name" value="Rotatin"/>
</dbReference>
<feature type="domain" description="Rotatin N-terminal" evidence="2">
    <location>
        <begin position="25"/>
        <end position="126"/>
    </location>
</feature>
<dbReference type="Proteomes" id="UP000001070">
    <property type="component" value="Unassembled WGS sequence"/>
</dbReference>
<sequence length="1949" mass="222927">MSKLSKQRSSLGNEQLVKLTNESAEIRMLAFEQIETSFIHCLIYEDAITIKPMLLLRQLIRWFGFTPLADPDRILALMLELMRSRYGKVIPEKMSLQRLEKELLKIRLQCFAIPANLMATRCMDLLGDLFGMIEFTYCISSSSYDSLGSDLEFSVDAFNLQVEDYEAAWSCASEDDLATMATIVDSLSCHNDEQLQQQLLNLQIRVCDYPVEYLLQPPHIFLRLLDLLKLNYSTETQFRIHCALLAIVKQMQRGNSARSKICNYATKVEVKSSLQLRISSALYLLLNACWLDPPKLEQCNQNYHPIEMIVEVIETFGQLGAPMKELHVQQLACGAHKFINYCNSVDVSDVGETDNMGKGLIIPRLESIILNGSLLELIRQNASNISHVAGQALLKPLILDNTYMMCVPQHMDAVRKLHNLMDKADQPGLKEILLLKVAYKLAIGQLITETKLQAQELLMNHHEICCVLVRMGSKSLVQQLCEAIVKCTSLFLTQPELRLQAEMLLLTLLNLPVDSELRNYALQLLRQPVLEHYQAFMNGTNYLPDCSNIQLIRQHILGLPMSTHVLRELLVVGWRSSLGPELKEWCIEYLMMLLGLIEPIPAKEIPSVHKMLTPVMPLIVCRAIDQPQLQPLLWKLLRPIDEYMDKTQTLRGNICFLFYPDENMRTSALIRMGFILNFLDSQKKLGLATADLKAHSLSADLCVIKPPIEYTNVFNDRIDQSSAESLEVQLRLLATPHLKNSIYKSTLIQMNILMHNWLTAATFSAQLDAIFLRAEDDADLLLPTVSILQRALFRSEQIRLDFADEALMLIYLVRCLFLLPKSEQMRAEASTCLFLLLFPEHIDAKEHSIQLLVDLSAMAVPFTYKLNESVSPTTAAQGLIMHDLVLNNHFVGNAALEAQYWRLFLAQCACDSADNLTLSTMRELDIAESLKLKPSDLALVHATQVQRQLQHLLTEEANNCSSHKSLQYLVLSLQLFLIHLRGNIKHDQCAQLWTLLHKHLRSMPINEADRKLYAAMLELCLNCLRHRLPQVQQGLNDALESHPDHSFIVILHDSNVSLNLLHLVTECLVMLISSPCHQANNNKKNNINWHTKLFQELSILARANFEQRNLQRVRCLLSILRQLSEQQLHLDETQLQSYYHHFVQLSSNLRTNTHTGAQWQRDCLLVICQLQANSKLKPTYTGGIGNETRVLHFLIGLCSHCDREVRALAWVALANWCKSSGSKLCGTMNNLHQFLPGRLAARCLCTLLDKHEVMLVREIAGRLFELLMPHIGAALSESLLEQMSFLNEAQLAVGTLHLIPKIRFDCDRSKAMHSSEIISCYVSICVSLIFLNARWCLTLCEHAFFNALSNVLQIPLTSEMFTPYMNLCAGQICQLFALCYQHNGQFIQRIIYQDTLIFYYYELICIYLKTQPPLPENHHTGLLKLLMVFLMDNYAYQNLFSTMSEPPVKLLDLIFRGLRSDRVNGAVQYYTLQAILFLLSKEQNKFMAINVLDMFVEYEGETNEEEEDMDTSDKERNSANTLSQQQKMMSLMPAAKQNETKTKEASKSKPKLSATIQLYQRLDSLFELYYPAGKYSFLETPTTGSTQVCEALGRLLKLSPQATDMADKAGYKLLKRVIQLLEGFFFDAEVFNATVYMERVGADKANCILLNLSPLLDMLLTWHSAPHADITHPLMASRIVRVLHQLWPWLLHSLELMNMTVRLTVVLTQCSLEMCKQTAQVWSKHSKSQLHLMVRIATTFNHPIEMCHCALRVMINCCACVEGRLCLSKMRVQNIFKTILQACGGCKVPPLLQNYWLMFWEVFSRYEPGSKICHFGLLLNTVRRSQPLSCRRIYCLRIVRNMCFFNGNRMQLPNMGEFVDLLQEIVSQPVQDSYVEHHLVVTCLWKLFGSSAKWKELSFLRAKKLYQILTTLLDHLTTMQKDRVEDFEKLYYAIDLKDVLEKLFTSLQS</sequence>
<evidence type="ECO:0000313" key="3">
    <source>
        <dbReference type="EMBL" id="EDW01415.1"/>
    </source>
</evidence>
<accession>B4J9D4</accession>
<dbReference type="GO" id="GO:0032053">
    <property type="term" value="P:ciliary basal body organization"/>
    <property type="evidence" value="ECO:0007669"/>
    <property type="project" value="TreeGrafter"/>
</dbReference>
<dbReference type="GO" id="GO:0010457">
    <property type="term" value="P:centriole-centriole cohesion"/>
    <property type="evidence" value="ECO:0007669"/>
    <property type="project" value="TreeGrafter"/>
</dbReference>
<gene>
    <name evidence="3" type="primary">Dgri\GH20467</name>
    <name evidence="3" type="ORF">Dgri_GH20467</name>
</gene>
<dbReference type="KEGG" id="dgr:6561256"/>
<proteinExistence type="predicted"/>
<dbReference type="Pfam" id="PF14726">
    <property type="entry name" value="RTTN_N"/>
    <property type="match status" value="1"/>
</dbReference>
<keyword evidence="4" id="KW-1185">Reference proteome</keyword>
<protein>
    <submittedName>
        <fullName evidence="3">GH20467</fullName>
    </submittedName>
</protein>
<dbReference type="InterPro" id="IPR016024">
    <property type="entry name" value="ARM-type_fold"/>
</dbReference>
<dbReference type="OrthoDB" id="428850at2759"/>
<dbReference type="HOGENOM" id="CLU_232193_0_0_1"/>
<evidence type="ECO:0000259" key="2">
    <source>
        <dbReference type="Pfam" id="PF14726"/>
    </source>
</evidence>
<organism evidence="4">
    <name type="scientific">Drosophila grimshawi</name>
    <name type="common">Hawaiian fruit fly</name>
    <name type="synonym">Idiomyia grimshawi</name>
    <dbReference type="NCBI Taxonomy" id="7222"/>
    <lineage>
        <taxon>Eukaryota</taxon>
        <taxon>Metazoa</taxon>
        <taxon>Ecdysozoa</taxon>
        <taxon>Arthropoda</taxon>
        <taxon>Hexapoda</taxon>
        <taxon>Insecta</taxon>
        <taxon>Pterygota</taxon>
        <taxon>Neoptera</taxon>
        <taxon>Endopterygota</taxon>
        <taxon>Diptera</taxon>
        <taxon>Brachycera</taxon>
        <taxon>Muscomorpha</taxon>
        <taxon>Ephydroidea</taxon>
        <taxon>Drosophilidae</taxon>
        <taxon>Drosophila</taxon>
        <taxon>Hawaiian Drosophila</taxon>
    </lineage>
</organism>
<dbReference type="SUPFAM" id="SSF48371">
    <property type="entry name" value="ARM repeat"/>
    <property type="match status" value="1"/>
</dbReference>
<dbReference type="eggNOG" id="ENOG502QPM7">
    <property type="taxonomic scope" value="Eukaryota"/>
</dbReference>
<name>B4J9D4_DROGR</name>
<dbReference type="PANTHER" id="PTHR31691:SF1">
    <property type="entry name" value="ROTATIN"/>
    <property type="match status" value="1"/>
</dbReference>
<dbReference type="OMA" id="HADITHP"/>
<dbReference type="GO" id="GO:0036064">
    <property type="term" value="C:ciliary basal body"/>
    <property type="evidence" value="ECO:0007669"/>
    <property type="project" value="InterPro"/>
</dbReference>
<dbReference type="PANTHER" id="PTHR31691">
    <property type="entry name" value="ROTATIN"/>
    <property type="match status" value="1"/>
</dbReference>
<dbReference type="InterPro" id="IPR029249">
    <property type="entry name" value="Rotatin_N"/>
</dbReference>
<reference evidence="3 4" key="1">
    <citation type="journal article" date="2007" name="Nature">
        <title>Evolution of genes and genomes on the Drosophila phylogeny.</title>
        <authorList>
            <consortium name="Drosophila 12 Genomes Consortium"/>
            <person name="Clark A.G."/>
            <person name="Eisen M.B."/>
            <person name="Smith D.R."/>
            <person name="Bergman C.M."/>
            <person name="Oliver B."/>
            <person name="Markow T.A."/>
            <person name="Kaufman T.C."/>
            <person name="Kellis M."/>
            <person name="Gelbart W."/>
            <person name="Iyer V.N."/>
            <person name="Pollard D.A."/>
            <person name="Sackton T.B."/>
            <person name="Larracuente A.M."/>
            <person name="Singh N.D."/>
            <person name="Abad J.P."/>
            <person name="Abt D.N."/>
            <person name="Adryan B."/>
            <person name="Aguade M."/>
            <person name="Akashi H."/>
            <person name="Anderson W.W."/>
            <person name="Aquadro C.F."/>
            <person name="Ardell D.H."/>
            <person name="Arguello R."/>
            <person name="Artieri C.G."/>
            <person name="Barbash D.A."/>
            <person name="Barker D."/>
            <person name="Barsanti P."/>
            <person name="Batterham P."/>
            <person name="Batzoglou S."/>
            <person name="Begun D."/>
            <person name="Bhutkar A."/>
            <person name="Blanco E."/>
            <person name="Bosak S.A."/>
            <person name="Bradley R.K."/>
            <person name="Brand A.D."/>
            <person name="Brent M.R."/>
            <person name="Brooks A.N."/>
            <person name="Brown R.H."/>
            <person name="Butlin R.K."/>
            <person name="Caggese C."/>
            <person name="Calvi B.R."/>
            <person name="Bernardo de Carvalho A."/>
            <person name="Caspi A."/>
            <person name="Castrezana S."/>
            <person name="Celniker S.E."/>
            <person name="Chang J.L."/>
            <person name="Chapple C."/>
            <person name="Chatterji S."/>
            <person name="Chinwalla A."/>
            <person name="Civetta A."/>
            <person name="Clifton S.W."/>
            <person name="Comeron J.M."/>
            <person name="Costello J.C."/>
            <person name="Coyne J.A."/>
            <person name="Daub J."/>
            <person name="David R.G."/>
            <person name="Delcher A.L."/>
            <person name="Delehaunty K."/>
            <person name="Do C.B."/>
            <person name="Ebling H."/>
            <person name="Edwards K."/>
            <person name="Eickbush T."/>
            <person name="Evans J.D."/>
            <person name="Filipski A."/>
            <person name="Findeiss S."/>
            <person name="Freyhult E."/>
            <person name="Fulton L."/>
            <person name="Fulton R."/>
            <person name="Garcia A.C."/>
            <person name="Gardiner A."/>
            <person name="Garfield D.A."/>
            <person name="Garvin B.E."/>
            <person name="Gibson G."/>
            <person name="Gilbert D."/>
            <person name="Gnerre S."/>
            <person name="Godfrey J."/>
            <person name="Good R."/>
            <person name="Gotea V."/>
            <person name="Gravely B."/>
            <person name="Greenberg A.J."/>
            <person name="Griffiths-Jones S."/>
            <person name="Gross S."/>
            <person name="Guigo R."/>
            <person name="Gustafson E.A."/>
            <person name="Haerty W."/>
            <person name="Hahn M.W."/>
            <person name="Halligan D.L."/>
            <person name="Halpern A.L."/>
            <person name="Halter G.M."/>
            <person name="Han M.V."/>
            <person name="Heger A."/>
            <person name="Hillier L."/>
            <person name="Hinrichs A.S."/>
            <person name="Holmes I."/>
            <person name="Hoskins R.A."/>
            <person name="Hubisz M.J."/>
            <person name="Hultmark D."/>
            <person name="Huntley M.A."/>
            <person name="Jaffe D.B."/>
            <person name="Jagadeeshan S."/>
            <person name="Jeck W.R."/>
            <person name="Johnson J."/>
            <person name="Jones C.D."/>
            <person name="Jordan W.C."/>
            <person name="Karpen G.H."/>
            <person name="Kataoka E."/>
            <person name="Keightley P.D."/>
            <person name="Kheradpour P."/>
            <person name="Kirkness E.F."/>
            <person name="Koerich L.B."/>
            <person name="Kristiansen K."/>
            <person name="Kudrna D."/>
            <person name="Kulathinal R.J."/>
            <person name="Kumar S."/>
            <person name="Kwok R."/>
            <person name="Lander E."/>
            <person name="Langley C.H."/>
            <person name="Lapoint R."/>
            <person name="Lazzaro B.P."/>
            <person name="Lee S.J."/>
            <person name="Levesque L."/>
            <person name="Li R."/>
            <person name="Lin C.F."/>
            <person name="Lin M.F."/>
            <person name="Lindblad-Toh K."/>
            <person name="Llopart A."/>
            <person name="Long M."/>
            <person name="Low L."/>
            <person name="Lozovsky E."/>
            <person name="Lu J."/>
            <person name="Luo M."/>
            <person name="Machado C.A."/>
            <person name="Makalowski W."/>
            <person name="Marzo M."/>
            <person name="Matsuda M."/>
            <person name="Matzkin L."/>
            <person name="McAllister B."/>
            <person name="McBride C.S."/>
            <person name="McKernan B."/>
            <person name="McKernan K."/>
            <person name="Mendez-Lago M."/>
            <person name="Minx P."/>
            <person name="Mollenhauer M.U."/>
            <person name="Montooth K."/>
            <person name="Mount S.M."/>
            <person name="Mu X."/>
            <person name="Myers E."/>
            <person name="Negre B."/>
            <person name="Newfeld S."/>
            <person name="Nielsen R."/>
            <person name="Noor M.A."/>
            <person name="O'Grady P."/>
            <person name="Pachter L."/>
            <person name="Papaceit M."/>
            <person name="Parisi M.J."/>
            <person name="Parisi M."/>
            <person name="Parts L."/>
            <person name="Pedersen J.S."/>
            <person name="Pesole G."/>
            <person name="Phillippy A.M."/>
            <person name="Ponting C.P."/>
            <person name="Pop M."/>
            <person name="Porcelli D."/>
            <person name="Powell J.R."/>
            <person name="Prohaska S."/>
            <person name="Pruitt K."/>
            <person name="Puig M."/>
            <person name="Quesneville H."/>
            <person name="Ram K.R."/>
            <person name="Rand D."/>
            <person name="Rasmussen M.D."/>
            <person name="Reed L.K."/>
            <person name="Reenan R."/>
            <person name="Reily A."/>
            <person name="Remington K.A."/>
            <person name="Rieger T.T."/>
            <person name="Ritchie M.G."/>
            <person name="Robin C."/>
            <person name="Rogers Y.H."/>
            <person name="Rohde C."/>
            <person name="Rozas J."/>
            <person name="Rubenfield M.J."/>
            <person name="Ruiz A."/>
            <person name="Russo S."/>
            <person name="Salzberg S.L."/>
            <person name="Sanchez-Gracia A."/>
            <person name="Saranga D.J."/>
            <person name="Sato H."/>
            <person name="Schaeffer S.W."/>
            <person name="Schatz M.C."/>
            <person name="Schlenke T."/>
            <person name="Schwartz R."/>
            <person name="Segarra C."/>
            <person name="Singh R.S."/>
            <person name="Sirot L."/>
            <person name="Sirota M."/>
            <person name="Sisneros N.B."/>
            <person name="Smith C.D."/>
            <person name="Smith T.F."/>
            <person name="Spieth J."/>
            <person name="Stage D.E."/>
            <person name="Stark A."/>
            <person name="Stephan W."/>
            <person name="Strausberg R.L."/>
            <person name="Strempel S."/>
            <person name="Sturgill D."/>
            <person name="Sutton G."/>
            <person name="Sutton G.G."/>
            <person name="Tao W."/>
            <person name="Teichmann S."/>
            <person name="Tobari Y.N."/>
            <person name="Tomimura Y."/>
            <person name="Tsolas J.M."/>
            <person name="Valente V.L."/>
            <person name="Venter E."/>
            <person name="Venter J.C."/>
            <person name="Vicario S."/>
            <person name="Vieira F.G."/>
            <person name="Vilella A.J."/>
            <person name="Villasante A."/>
            <person name="Walenz B."/>
            <person name="Wang J."/>
            <person name="Wasserman M."/>
            <person name="Watts T."/>
            <person name="Wilson D."/>
            <person name="Wilson R.K."/>
            <person name="Wing R.A."/>
            <person name="Wolfner M.F."/>
            <person name="Wong A."/>
            <person name="Wong G.K."/>
            <person name="Wu C.I."/>
            <person name="Wu G."/>
            <person name="Yamamoto D."/>
            <person name="Yang H.P."/>
            <person name="Yang S.P."/>
            <person name="Yorke J.A."/>
            <person name="Yoshida K."/>
            <person name="Zdobnov E."/>
            <person name="Zhang P."/>
            <person name="Zhang Y."/>
            <person name="Zimin A.V."/>
            <person name="Baldwin J."/>
            <person name="Abdouelleil A."/>
            <person name="Abdulkadir J."/>
            <person name="Abebe A."/>
            <person name="Abera B."/>
            <person name="Abreu J."/>
            <person name="Acer S.C."/>
            <person name="Aftuck L."/>
            <person name="Alexander A."/>
            <person name="An P."/>
            <person name="Anderson E."/>
            <person name="Anderson S."/>
            <person name="Arachi H."/>
            <person name="Azer M."/>
            <person name="Bachantsang P."/>
            <person name="Barry A."/>
            <person name="Bayul T."/>
            <person name="Berlin A."/>
            <person name="Bessette D."/>
            <person name="Bloom T."/>
            <person name="Blye J."/>
            <person name="Boguslavskiy L."/>
            <person name="Bonnet C."/>
            <person name="Boukhgalter B."/>
            <person name="Bourzgui I."/>
            <person name="Brown A."/>
            <person name="Cahill P."/>
            <person name="Channer S."/>
            <person name="Cheshatsang Y."/>
            <person name="Chuda L."/>
            <person name="Citroen M."/>
            <person name="Collymore A."/>
            <person name="Cooke P."/>
            <person name="Costello M."/>
            <person name="D'Aco K."/>
            <person name="Daza R."/>
            <person name="De Haan G."/>
            <person name="DeGray S."/>
            <person name="DeMaso C."/>
            <person name="Dhargay N."/>
            <person name="Dooley K."/>
            <person name="Dooley E."/>
            <person name="Doricent M."/>
            <person name="Dorje P."/>
            <person name="Dorjee K."/>
            <person name="Dupes A."/>
            <person name="Elong R."/>
            <person name="Falk J."/>
            <person name="Farina A."/>
            <person name="Faro S."/>
            <person name="Ferguson D."/>
            <person name="Fisher S."/>
            <person name="Foley C.D."/>
            <person name="Franke A."/>
            <person name="Friedrich D."/>
            <person name="Gadbois L."/>
            <person name="Gearin G."/>
            <person name="Gearin C.R."/>
            <person name="Giannoukos G."/>
            <person name="Goode T."/>
            <person name="Graham J."/>
            <person name="Grandbois E."/>
            <person name="Grewal S."/>
            <person name="Gyaltsen K."/>
            <person name="Hafez N."/>
            <person name="Hagos B."/>
            <person name="Hall J."/>
            <person name="Henson C."/>
            <person name="Hollinger A."/>
            <person name="Honan T."/>
            <person name="Huard M.D."/>
            <person name="Hughes L."/>
            <person name="Hurhula B."/>
            <person name="Husby M.E."/>
            <person name="Kamat A."/>
            <person name="Kanga B."/>
            <person name="Kashin S."/>
            <person name="Khazanovich D."/>
            <person name="Kisner P."/>
            <person name="Lance K."/>
            <person name="Lara M."/>
            <person name="Lee W."/>
            <person name="Lennon N."/>
            <person name="Letendre F."/>
            <person name="LeVine R."/>
            <person name="Lipovsky A."/>
            <person name="Liu X."/>
            <person name="Liu J."/>
            <person name="Liu S."/>
            <person name="Lokyitsang T."/>
            <person name="Lokyitsang Y."/>
            <person name="Lubonja R."/>
            <person name="Lui A."/>
            <person name="MacDonald P."/>
            <person name="Magnisalis V."/>
            <person name="Maru K."/>
            <person name="Matthews C."/>
            <person name="McCusker W."/>
            <person name="McDonough S."/>
            <person name="Mehta T."/>
            <person name="Meldrim J."/>
            <person name="Meneus L."/>
            <person name="Mihai O."/>
            <person name="Mihalev A."/>
            <person name="Mihova T."/>
            <person name="Mittelman R."/>
            <person name="Mlenga V."/>
            <person name="Montmayeur A."/>
            <person name="Mulrain L."/>
            <person name="Navidi A."/>
            <person name="Naylor J."/>
            <person name="Negash T."/>
            <person name="Nguyen T."/>
            <person name="Nguyen N."/>
            <person name="Nicol R."/>
            <person name="Norbu C."/>
            <person name="Norbu N."/>
            <person name="Novod N."/>
            <person name="O'Neill B."/>
            <person name="Osman S."/>
            <person name="Markiewicz E."/>
            <person name="Oyono O.L."/>
            <person name="Patti C."/>
            <person name="Phunkhang P."/>
            <person name="Pierre F."/>
            <person name="Priest M."/>
            <person name="Raghuraman S."/>
            <person name="Rege F."/>
            <person name="Reyes R."/>
            <person name="Rise C."/>
            <person name="Rogov P."/>
            <person name="Ross K."/>
            <person name="Ryan E."/>
            <person name="Settipalli S."/>
            <person name="Shea T."/>
            <person name="Sherpa N."/>
            <person name="Shi L."/>
            <person name="Shih D."/>
            <person name="Sparrow T."/>
            <person name="Spaulding J."/>
            <person name="Stalker J."/>
            <person name="Stange-Thomann N."/>
            <person name="Stavropoulos S."/>
            <person name="Stone C."/>
            <person name="Strader C."/>
            <person name="Tesfaye S."/>
            <person name="Thomson T."/>
            <person name="Thoulutsang Y."/>
            <person name="Thoulutsang D."/>
            <person name="Topham K."/>
            <person name="Topping I."/>
            <person name="Tsamla T."/>
            <person name="Vassiliev H."/>
            <person name="Vo A."/>
            <person name="Wangchuk T."/>
            <person name="Wangdi T."/>
            <person name="Weiand M."/>
            <person name="Wilkinson J."/>
            <person name="Wilson A."/>
            <person name="Yadav S."/>
            <person name="Young G."/>
            <person name="Yu Q."/>
            <person name="Zembek L."/>
            <person name="Zhong D."/>
            <person name="Zimmer A."/>
            <person name="Zwirko Z."/>
            <person name="Jaffe D.B."/>
            <person name="Alvarez P."/>
            <person name="Brockman W."/>
            <person name="Butler J."/>
            <person name="Chin C."/>
            <person name="Gnerre S."/>
            <person name="Grabherr M."/>
            <person name="Kleber M."/>
            <person name="Mauceli E."/>
            <person name="MacCallum I."/>
        </authorList>
    </citation>
    <scope>NUCLEOTIDE SEQUENCE [LARGE SCALE GENOMIC DNA]</scope>
    <source>
        <strain evidence="4">Tucson 15287-2541.00</strain>
    </source>
</reference>
<dbReference type="EMBL" id="CH916367">
    <property type="protein sequence ID" value="EDW01415.1"/>
    <property type="molecule type" value="Genomic_DNA"/>
</dbReference>